<dbReference type="Gene3D" id="1.10.10.60">
    <property type="entry name" value="Homeodomain-like"/>
    <property type="match status" value="1"/>
</dbReference>
<keyword evidence="5" id="KW-0804">Transcription</keyword>
<proteinExistence type="predicted"/>
<dbReference type="PANTHER" id="PTHR21654">
    <property type="entry name" value="FI21293P1"/>
    <property type="match status" value="1"/>
</dbReference>
<sequence length="463" mass="52183">MEVFAGQNDGVFLPTTLTGDTPSDDRIPSPAAERQSLPPPQKLRPIRCNGRGPADGLDAGLSGAASAELGFLTQLSAQKQGPAFGANVTQPDLGNGGGEVAGNVCSAAEPPPVSLDKAGMGAECVKSISEGLFSETDLSVSEMRLRILVYEDFRKCNRPMESMWRVGVRVYIMDSTCNISKSIGQSSVYQENHNNNVPNEIWYALYFATENKKCSSSDDGIESSEAMKEPLSRKRKRKTMKKLELCMESMIRKVMQRQEQLHKQLIETLEEKEKERIIREEAWKQREFERARREEEVRAQDTSRSLALISLIQKLSGHDIQIPKSLETSWLEKYEGEIHNQEDFRCDQKNRRWPKSEVQALITVRTALNHKFLNGPKSSVWEEVAVGLSKMGYSRSAKKCKEKWENIKKYYKRTIDSGKKRPENSKACPYFHELDILYSSGLISSGSPLDSIKKEFEEKGVTD</sequence>
<dbReference type="GO" id="GO:0006355">
    <property type="term" value="P:regulation of DNA-templated transcription"/>
    <property type="evidence" value="ECO:0007669"/>
    <property type="project" value="UniProtKB-ARBA"/>
</dbReference>
<keyword evidence="6" id="KW-0539">Nucleus</keyword>
<evidence type="ECO:0000256" key="2">
    <source>
        <dbReference type="ARBA" id="ARBA00022737"/>
    </source>
</evidence>
<feature type="domain" description="Myb-like" evidence="8">
    <location>
        <begin position="345"/>
        <end position="408"/>
    </location>
</feature>
<accession>A0AA89BKD6</accession>
<dbReference type="InterPro" id="IPR001005">
    <property type="entry name" value="SANT/Myb"/>
</dbReference>
<dbReference type="EMBL" id="JAVXUP010000069">
    <property type="protein sequence ID" value="KAK3039812.1"/>
    <property type="molecule type" value="Genomic_DNA"/>
</dbReference>
<dbReference type="Proteomes" id="UP001188597">
    <property type="component" value="Unassembled WGS sequence"/>
</dbReference>
<dbReference type="FunFam" id="1.10.10.60:FF:000061">
    <property type="entry name" value="Trihelix transcription factor GT-2"/>
    <property type="match status" value="1"/>
</dbReference>
<gene>
    <name evidence="9" type="ORF">RJ639_027125</name>
</gene>
<dbReference type="AlphaFoldDB" id="A0AA89BKD6"/>
<dbReference type="PROSITE" id="PS50090">
    <property type="entry name" value="MYB_LIKE"/>
    <property type="match status" value="1"/>
</dbReference>
<dbReference type="PANTHER" id="PTHR21654:SF7">
    <property type="entry name" value="HOMEODOMAIN-LIKE SUPERFAMILY PROTEIN"/>
    <property type="match status" value="1"/>
</dbReference>
<evidence type="ECO:0000256" key="5">
    <source>
        <dbReference type="ARBA" id="ARBA00023163"/>
    </source>
</evidence>
<dbReference type="Pfam" id="PF13837">
    <property type="entry name" value="Myb_DNA-bind_4"/>
    <property type="match status" value="1"/>
</dbReference>
<evidence type="ECO:0000256" key="4">
    <source>
        <dbReference type="ARBA" id="ARBA00023125"/>
    </source>
</evidence>
<keyword evidence="10" id="KW-1185">Reference proteome</keyword>
<dbReference type="CDD" id="cd12203">
    <property type="entry name" value="GT1"/>
    <property type="match status" value="1"/>
</dbReference>
<name>A0AA89BKD6_9ASTE</name>
<protein>
    <recommendedName>
        <fullName evidence="8">Myb-like domain-containing protein</fullName>
    </recommendedName>
</protein>
<organism evidence="9 10">
    <name type="scientific">Escallonia herrerae</name>
    <dbReference type="NCBI Taxonomy" id="1293975"/>
    <lineage>
        <taxon>Eukaryota</taxon>
        <taxon>Viridiplantae</taxon>
        <taxon>Streptophyta</taxon>
        <taxon>Embryophyta</taxon>
        <taxon>Tracheophyta</taxon>
        <taxon>Spermatophyta</taxon>
        <taxon>Magnoliopsida</taxon>
        <taxon>eudicotyledons</taxon>
        <taxon>Gunneridae</taxon>
        <taxon>Pentapetalae</taxon>
        <taxon>asterids</taxon>
        <taxon>campanulids</taxon>
        <taxon>Escalloniales</taxon>
        <taxon>Escalloniaceae</taxon>
        <taxon>Escallonia</taxon>
    </lineage>
</organism>
<keyword evidence="3" id="KW-0805">Transcription regulation</keyword>
<evidence type="ECO:0000256" key="7">
    <source>
        <dbReference type="SAM" id="MobiDB-lite"/>
    </source>
</evidence>
<evidence type="ECO:0000256" key="6">
    <source>
        <dbReference type="ARBA" id="ARBA00023242"/>
    </source>
</evidence>
<evidence type="ECO:0000313" key="9">
    <source>
        <dbReference type="EMBL" id="KAK3039812.1"/>
    </source>
</evidence>
<keyword evidence="4" id="KW-0238">DNA-binding</keyword>
<keyword evidence="2" id="KW-0677">Repeat</keyword>
<evidence type="ECO:0000256" key="3">
    <source>
        <dbReference type="ARBA" id="ARBA00023015"/>
    </source>
</evidence>
<feature type="region of interest" description="Disordered" evidence="7">
    <location>
        <begin position="216"/>
        <end position="236"/>
    </location>
</feature>
<reference evidence="9" key="1">
    <citation type="submission" date="2022-12" db="EMBL/GenBank/DDBJ databases">
        <title>Draft genome assemblies for two species of Escallonia (Escalloniales).</title>
        <authorList>
            <person name="Chanderbali A."/>
            <person name="Dervinis C."/>
            <person name="Anghel I."/>
            <person name="Soltis D."/>
            <person name="Soltis P."/>
            <person name="Zapata F."/>
        </authorList>
    </citation>
    <scope>NUCLEOTIDE SEQUENCE</scope>
    <source>
        <strain evidence="9">UCBG64.0493</strain>
        <tissue evidence="9">Leaf</tissue>
    </source>
</reference>
<comment type="caution">
    <text evidence="9">The sequence shown here is derived from an EMBL/GenBank/DDBJ whole genome shotgun (WGS) entry which is preliminary data.</text>
</comment>
<evidence type="ECO:0000313" key="10">
    <source>
        <dbReference type="Proteomes" id="UP001188597"/>
    </source>
</evidence>
<evidence type="ECO:0000256" key="1">
    <source>
        <dbReference type="ARBA" id="ARBA00004123"/>
    </source>
</evidence>
<feature type="region of interest" description="Disordered" evidence="7">
    <location>
        <begin position="1"/>
        <end position="57"/>
    </location>
</feature>
<dbReference type="GO" id="GO:0005634">
    <property type="term" value="C:nucleus"/>
    <property type="evidence" value="ECO:0007669"/>
    <property type="project" value="UniProtKB-SubCell"/>
</dbReference>
<evidence type="ECO:0000259" key="8">
    <source>
        <dbReference type="PROSITE" id="PS50090"/>
    </source>
</evidence>
<dbReference type="GO" id="GO:0003677">
    <property type="term" value="F:DNA binding"/>
    <property type="evidence" value="ECO:0007669"/>
    <property type="project" value="UniProtKB-KW"/>
</dbReference>
<comment type="subcellular location">
    <subcellularLocation>
        <location evidence="1">Nucleus</location>
    </subcellularLocation>
</comment>
<dbReference type="InterPro" id="IPR044822">
    <property type="entry name" value="Myb_DNA-bind_4"/>
</dbReference>